<dbReference type="HOGENOM" id="CLU_2074769_0_0_1"/>
<evidence type="ECO:0000313" key="1">
    <source>
        <dbReference type="EMBL" id="KDN38045.1"/>
    </source>
</evidence>
<reference evidence="1 2" key="1">
    <citation type="submission" date="2014-05" db="EMBL/GenBank/DDBJ databases">
        <title>Draft genome sequence of a rare smut relative, Tilletiaria anomala UBC 951.</title>
        <authorList>
            <consortium name="DOE Joint Genome Institute"/>
            <person name="Toome M."/>
            <person name="Kuo A."/>
            <person name="Henrissat B."/>
            <person name="Lipzen A."/>
            <person name="Tritt A."/>
            <person name="Yoshinaga Y."/>
            <person name="Zane M."/>
            <person name="Barry K."/>
            <person name="Grigoriev I.V."/>
            <person name="Spatafora J.W."/>
            <person name="Aimea M.C."/>
        </authorList>
    </citation>
    <scope>NUCLEOTIDE SEQUENCE [LARGE SCALE GENOMIC DNA]</scope>
    <source>
        <strain evidence="1 2">UBC 951</strain>
    </source>
</reference>
<dbReference type="GeneID" id="25267317"/>
<dbReference type="InParanoid" id="A0A066VHI9"/>
<protein>
    <recommendedName>
        <fullName evidence="3">Ubiquitin-like domain-containing protein</fullName>
    </recommendedName>
</protein>
<dbReference type="Gene3D" id="3.10.20.90">
    <property type="entry name" value="Phosphatidylinositol 3-kinase Catalytic Subunit, Chain A, domain 1"/>
    <property type="match status" value="1"/>
</dbReference>
<proteinExistence type="predicted"/>
<dbReference type="SUPFAM" id="SSF54236">
    <property type="entry name" value="Ubiquitin-like"/>
    <property type="match status" value="1"/>
</dbReference>
<name>A0A066VHI9_TILAU</name>
<evidence type="ECO:0008006" key="3">
    <source>
        <dbReference type="Google" id="ProtNLM"/>
    </source>
</evidence>
<dbReference type="EMBL" id="JMSN01000125">
    <property type="protein sequence ID" value="KDN38045.1"/>
    <property type="molecule type" value="Genomic_DNA"/>
</dbReference>
<organism evidence="1 2">
    <name type="scientific">Tilletiaria anomala (strain ATCC 24038 / CBS 436.72 / UBC 951)</name>
    <dbReference type="NCBI Taxonomy" id="1037660"/>
    <lineage>
        <taxon>Eukaryota</taxon>
        <taxon>Fungi</taxon>
        <taxon>Dikarya</taxon>
        <taxon>Basidiomycota</taxon>
        <taxon>Ustilaginomycotina</taxon>
        <taxon>Exobasidiomycetes</taxon>
        <taxon>Georgefischeriales</taxon>
        <taxon>Tilletiariaceae</taxon>
        <taxon>Tilletiaria</taxon>
    </lineage>
</organism>
<dbReference type="AlphaFoldDB" id="A0A066VHI9"/>
<dbReference type="RefSeq" id="XP_013240590.1">
    <property type="nucleotide sequence ID" value="XM_013385136.1"/>
</dbReference>
<sequence length="118" mass="12986">MLKLGLPWLTKVDPTVLRWNAASASAPQPIGRKEPLVHDAESGVQWRGDTFQGKPLIKFREVKSAFAAKLNTDPRAVVFHMPEGQHINLDDTAKQLHLDEDDLIEASVHQIGGTCGPL</sequence>
<dbReference type="Proteomes" id="UP000027361">
    <property type="component" value="Unassembled WGS sequence"/>
</dbReference>
<dbReference type="CDD" id="cd01763">
    <property type="entry name" value="Ubl_SUMO_like"/>
    <property type="match status" value="1"/>
</dbReference>
<gene>
    <name evidence="1" type="ORF">K437DRAFT_296435</name>
</gene>
<keyword evidence="2" id="KW-1185">Reference proteome</keyword>
<dbReference type="OrthoDB" id="442921at2759"/>
<comment type="caution">
    <text evidence="1">The sequence shown here is derived from an EMBL/GenBank/DDBJ whole genome shotgun (WGS) entry which is preliminary data.</text>
</comment>
<dbReference type="InterPro" id="IPR029071">
    <property type="entry name" value="Ubiquitin-like_domsf"/>
</dbReference>
<accession>A0A066VHI9</accession>
<evidence type="ECO:0000313" key="2">
    <source>
        <dbReference type="Proteomes" id="UP000027361"/>
    </source>
</evidence>